<dbReference type="Proteomes" id="UP001252243">
    <property type="component" value="Unassembled WGS sequence"/>
</dbReference>
<evidence type="ECO:0008006" key="5">
    <source>
        <dbReference type="Google" id="ProtNLM"/>
    </source>
</evidence>
<feature type="transmembrane region" description="Helical" evidence="2">
    <location>
        <begin position="193"/>
        <end position="212"/>
    </location>
</feature>
<feature type="transmembrane region" description="Helical" evidence="2">
    <location>
        <begin position="70"/>
        <end position="92"/>
    </location>
</feature>
<dbReference type="EMBL" id="JAVDVQ010000006">
    <property type="protein sequence ID" value="MDR7082482.1"/>
    <property type="molecule type" value="Genomic_DNA"/>
</dbReference>
<feature type="region of interest" description="Disordered" evidence="1">
    <location>
        <begin position="1"/>
        <end position="24"/>
    </location>
</feature>
<protein>
    <recommendedName>
        <fullName evidence="5">DUF4386 domain-containing protein</fullName>
    </recommendedName>
</protein>
<proteinExistence type="predicted"/>
<feature type="transmembrane region" description="Helical" evidence="2">
    <location>
        <begin position="104"/>
        <end position="124"/>
    </location>
</feature>
<feature type="transmembrane region" description="Helical" evidence="2">
    <location>
        <begin position="167"/>
        <end position="186"/>
    </location>
</feature>
<evidence type="ECO:0000313" key="3">
    <source>
        <dbReference type="EMBL" id="MDR7082482.1"/>
    </source>
</evidence>
<sequence length="255" mass="26303">MNNLPADDGGTRQPPVPAGPRTPGSSPLRLAATLLFSGVAVSLLAGLFHADSASANDHLAAFAAYAASGIWTVVHLGQFVGMALLVAGLLVLQSALKVPHGAAAWAGRLGAVLAAVALGLYAALQAVDGVALKHAVDARAAAAEPEKSMRFATAEAIRWLEWGMRSYQSFVLGAALILAGLVIVLTGRISRGIGILMGPSGLAYVAQGWVIGTEGFSDANAVPTLSGIALTVLWSVWFLISAWRMKDEQIRTAIS</sequence>
<feature type="transmembrane region" description="Helical" evidence="2">
    <location>
        <begin position="224"/>
        <end position="243"/>
    </location>
</feature>
<accession>A0ABU1UBA0</accession>
<name>A0ABU1UBA0_9MICC</name>
<keyword evidence="2" id="KW-1133">Transmembrane helix</keyword>
<feature type="transmembrane region" description="Helical" evidence="2">
    <location>
        <begin position="30"/>
        <end position="50"/>
    </location>
</feature>
<keyword evidence="2" id="KW-0812">Transmembrane</keyword>
<comment type="caution">
    <text evidence="3">The sequence shown here is derived from an EMBL/GenBank/DDBJ whole genome shotgun (WGS) entry which is preliminary data.</text>
</comment>
<organism evidence="3 4">
    <name type="scientific">Arthrobacter ginsengisoli</name>
    <dbReference type="NCBI Taxonomy" id="1356565"/>
    <lineage>
        <taxon>Bacteria</taxon>
        <taxon>Bacillati</taxon>
        <taxon>Actinomycetota</taxon>
        <taxon>Actinomycetes</taxon>
        <taxon>Micrococcales</taxon>
        <taxon>Micrococcaceae</taxon>
        <taxon>Arthrobacter</taxon>
    </lineage>
</organism>
<evidence type="ECO:0000256" key="1">
    <source>
        <dbReference type="SAM" id="MobiDB-lite"/>
    </source>
</evidence>
<gene>
    <name evidence="3" type="ORF">J2X01_001771</name>
</gene>
<keyword evidence="2" id="KW-0472">Membrane</keyword>
<reference evidence="3 4" key="1">
    <citation type="submission" date="2023-07" db="EMBL/GenBank/DDBJ databases">
        <title>Sorghum-associated microbial communities from plants grown in Nebraska, USA.</title>
        <authorList>
            <person name="Schachtman D."/>
        </authorList>
    </citation>
    <scope>NUCLEOTIDE SEQUENCE [LARGE SCALE GENOMIC DNA]</scope>
    <source>
        <strain evidence="3 4">BE167</strain>
    </source>
</reference>
<keyword evidence="4" id="KW-1185">Reference proteome</keyword>
<dbReference type="RefSeq" id="WP_310055766.1">
    <property type="nucleotide sequence ID" value="NZ_JAVDVQ010000006.1"/>
</dbReference>
<evidence type="ECO:0000313" key="4">
    <source>
        <dbReference type="Proteomes" id="UP001252243"/>
    </source>
</evidence>
<evidence type="ECO:0000256" key="2">
    <source>
        <dbReference type="SAM" id="Phobius"/>
    </source>
</evidence>